<reference evidence="7 8" key="1">
    <citation type="submission" date="2023-01" db="EMBL/GenBank/DDBJ databases">
        <title>Novel diversity within Roseofilum (Cyanobacteria; Desertifilaceae) from marine benthic mats with descriptions of four novel species.</title>
        <authorList>
            <person name="Wang Y."/>
            <person name="Berthold D.E."/>
            <person name="Hu J."/>
            <person name="Lefler F.W."/>
            <person name="Laughinghouse H.D. IV."/>
        </authorList>
    </citation>
    <scope>NUCLEOTIDE SEQUENCE [LARGE SCALE GENOMIC DNA]</scope>
    <source>
        <strain evidence="7 8">BLCC-M143</strain>
    </source>
</reference>
<proteinExistence type="inferred from homology"/>
<dbReference type="PROSITE" id="PS51352">
    <property type="entry name" value="THIOREDOXIN_2"/>
    <property type="match status" value="1"/>
</dbReference>
<evidence type="ECO:0000256" key="4">
    <source>
        <dbReference type="ARBA" id="ARBA00023157"/>
    </source>
</evidence>
<dbReference type="InterPro" id="IPR036249">
    <property type="entry name" value="Thioredoxin-like_sf"/>
</dbReference>
<keyword evidence="5" id="KW-0676">Redox-active center</keyword>
<name>A0ABT7BY72_9CYAN</name>
<feature type="domain" description="Thioredoxin" evidence="6">
    <location>
        <begin position="49"/>
        <end position="264"/>
    </location>
</feature>
<dbReference type="Pfam" id="PF13462">
    <property type="entry name" value="Thioredoxin_4"/>
    <property type="match status" value="1"/>
</dbReference>
<evidence type="ECO:0000259" key="6">
    <source>
        <dbReference type="PROSITE" id="PS51352"/>
    </source>
</evidence>
<dbReference type="InterPro" id="IPR012336">
    <property type="entry name" value="Thioredoxin-like_fold"/>
</dbReference>
<dbReference type="Gene3D" id="3.40.30.10">
    <property type="entry name" value="Glutaredoxin"/>
    <property type="match status" value="1"/>
</dbReference>
<comment type="similarity">
    <text evidence="1">Belongs to the thioredoxin family. DsbA subfamily.</text>
</comment>
<gene>
    <name evidence="7" type="ORF">PMH09_13185</name>
</gene>
<evidence type="ECO:0000256" key="5">
    <source>
        <dbReference type="ARBA" id="ARBA00023284"/>
    </source>
</evidence>
<accession>A0ABT7BY72</accession>
<evidence type="ECO:0000313" key="7">
    <source>
        <dbReference type="EMBL" id="MDJ1184140.1"/>
    </source>
</evidence>
<dbReference type="PANTHER" id="PTHR13887">
    <property type="entry name" value="GLUTATHIONE S-TRANSFERASE KAPPA"/>
    <property type="match status" value="1"/>
</dbReference>
<dbReference type="SUPFAM" id="SSF52833">
    <property type="entry name" value="Thioredoxin-like"/>
    <property type="match status" value="1"/>
</dbReference>
<keyword evidence="3" id="KW-0560">Oxidoreductase</keyword>
<keyword evidence="8" id="KW-1185">Reference proteome</keyword>
<comment type="caution">
    <text evidence="7">The sequence shown here is derived from an EMBL/GenBank/DDBJ whole genome shotgun (WGS) entry which is preliminary data.</text>
</comment>
<dbReference type="Proteomes" id="UP001232992">
    <property type="component" value="Unassembled WGS sequence"/>
</dbReference>
<sequence>MVTFRPENARWMSRFLAVLLAAIAVFAMSFAMPQLAIAGVSPKLEKQILEVIRKHPEVILKSVQAYQQEQQQAVQQRRFAFLQTFNRDPQTIIANSPTTGATEPQVFLVEFSDFQCPFCAQAHDTVAEFMENHGDTVQLVYKHFPLISIHPEANNAAQAAFAANEQGKFWNYHDRLFQQQDELGESFYVQLAEELELDIEEFNRDRQFADESLAGDRELAEQLAINGTPFFIIFAPGTPQGTGESFSGAVTLEELEAIFARTTQTDS</sequence>
<keyword evidence="2" id="KW-0732">Signal</keyword>
<dbReference type="InterPro" id="IPR013766">
    <property type="entry name" value="Thioredoxin_domain"/>
</dbReference>
<dbReference type="RefSeq" id="WP_283758792.1">
    <property type="nucleotide sequence ID" value="NZ_JAQOSQ010000012.1"/>
</dbReference>
<dbReference type="EMBL" id="JAQOSQ010000012">
    <property type="protein sequence ID" value="MDJ1184140.1"/>
    <property type="molecule type" value="Genomic_DNA"/>
</dbReference>
<keyword evidence="4" id="KW-1015">Disulfide bond</keyword>
<organism evidence="7 8">
    <name type="scientific">Roseofilum casamattae BLCC-M143</name>
    <dbReference type="NCBI Taxonomy" id="3022442"/>
    <lineage>
        <taxon>Bacteria</taxon>
        <taxon>Bacillati</taxon>
        <taxon>Cyanobacteriota</taxon>
        <taxon>Cyanophyceae</taxon>
        <taxon>Desertifilales</taxon>
        <taxon>Desertifilaceae</taxon>
        <taxon>Roseofilum</taxon>
        <taxon>Roseofilum casamattae</taxon>
    </lineage>
</organism>
<evidence type="ECO:0000256" key="1">
    <source>
        <dbReference type="ARBA" id="ARBA00005791"/>
    </source>
</evidence>
<evidence type="ECO:0000313" key="8">
    <source>
        <dbReference type="Proteomes" id="UP001232992"/>
    </source>
</evidence>
<evidence type="ECO:0000256" key="2">
    <source>
        <dbReference type="ARBA" id="ARBA00022729"/>
    </source>
</evidence>
<evidence type="ECO:0000256" key="3">
    <source>
        <dbReference type="ARBA" id="ARBA00023002"/>
    </source>
</evidence>
<dbReference type="PANTHER" id="PTHR13887:SF14">
    <property type="entry name" value="DISULFIDE BOND FORMATION PROTEIN D"/>
    <property type="match status" value="1"/>
</dbReference>
<protein>
    <submittedName>
        <fullName evidence="7">Thioredoxin domain-containing protein</fullName>
    </submittedName>
</protein>